<reference evidence="1" key="1">
    <citation type="journal article" date="2023" name="Access Microbiol">
        <title>De-novo genome assembly for Akanthomyces muscarius, a biocontrol agent of insect agricultural pests.</title>
        <authorList>
            <person name="Erdos Z."/>
            <person name="Studholme D.J."/>
            <person name="Raymond B."/>
            <person name="Sharma M."/>
        </authorList>
    </citation>
    <scope>NUCLEOTIDE SEQUENCE</scope>
    <source>
        <strain evidence="1">Ve6</strain>
    </source>
</reference>
<dbReference type="KEGG" id="amus:LMH87_004763"/>
<dbReference type="InterPro" id="IPR035959">
    <property type="entry name" value="RutC-like_sf"/>
</dbReference>
<organism evidence="1 2">
    <name type="scientific">Akanthomyces muscarius</name>
    <name type="common">Entomopathogenic fungus</name>
    <name type="synonym">Lecanicillium muscarium</name>
    <dbReference type="NCBI Taxonomy" id="2231603"/>
    <lineage>
        <taxon>Eukaryota</taxon>
        <taxon>Fungi</taxon>
        <taxon>Dikarya</taxon>
        <taxon>Ascomycota</taxon>
        <taxon>Pezizomycotina</taxon>
        <taxon>Sordariomycetes</taxon>
        <taxon>Hypocreomycetidae</taxon>
        <taxon>Hypocreales</taxon>
        <taxon>Cordycipitaceae</taxon>
        <taxon>Akanthomyces</taxon>
    </lineage>
</organism>
<comment type="caution">
    <text evidence="1">The sequence shown here is derived from an EMBL/GenBank/DDBJ whole genome shotgun (WGS) entry which is preliminary data.</text>
</comment>
<dbReference type="PANTHER" id="PTHR43857">
    <property type="entry name" value="BLR7761 PROTEIN"/>
    <property type="match status" value="1"/>
</dbReference>
<keyword evidence="2" id="KW-1185">Reference proteome</keyword>
<gene>
    <name evidence="1" type="ORF">LMH87_004763</name>
</gene>
<dbReference type="Proteomes" id="UP001144673">
    <property type="component" value="Chromosome 2"/>
</dbReference>
<sequence length="176" mass="19397">MFYAAGGGLLSLKQAITLEKSAKSIISTLHNTTIKATRMSSLTYSNDPTGPGLKASETYHYSQSVILPSGIVKVSGQGGWDSSQVLPPDMKSQIDLAFANVDRVLQDHGLKGWEDVYLWRSYAVGMDDAMQHLVQKIRERVPGHRPVWTALSVPKLGLEEMLIEIEVEAFAPVKRE</sequence>
<dbReference type="AlphaFoldDB" id="A0A9W8UFX3"/>
<dbReference type="PANTHER" id="PTHR43857:SF1">
    <property type="entry name" value="YJGH FAMILY PROTEIN"/>
    <property type="match status" value="1"/>
</dbReference>
<dbReference type="GeneID" id="80891922"/>
<accession>A0A9W8UFX3</accession>
<dbReference type="Pfam" id="PF01042">
    <property type="entry name" value="Ribonuc_L-PSP"/>
    <property type="match status" value="1"/>
</dbReference>
<evidence type="ECO:0008006" key="3">
    <source>
        <dbReference type="Google" id="ProtNLM"/>
    </source>
</evidence>
<dbReference type="RefSeq" id="XP_056049602.1">
    <property type="nucleotide sequence ID" value="XM_056196033.1"/>
</dbReference>
<dbReference type="EMBL" id="JAJHUN010000011">
    <property type="protein sequence ID" value="KAJ4145932.1"/>
    <property type="molecule type" value="Genomic_DNA"/>
</dbReference>
<protein>
    <recommendedName>
        <fullName evidence="3">YjgF-like protein</fullName>
    </recommendedName>
</protein>
<dbReference type="SUPFAM" id="SSF55298">
    <property type="entry name" value="YjgF-like"/>
    <property type="match status" value="1"/>
</dbReference>
<dbReference type="InterPro" id="IPR006175">
    <property type="entry name" value="YjgF/YER057c/UK114"/>
</dbReference>
<proteinExistence type="predicted"/>
<evidence type="ECO:0000313" key="2">
    <source>
        <dbReference type="Proteomes" id="UP001144673"/>
    </source>
</evidence>
<dbReference type="Gene3D" id="3.30.1330.40">
    <property type="entry name" value="RutC-like"/>
    <property type="match status" value="1"/>
</dbReference>
<name>A0A9W8UFX3_AKAMU</name>
<evidence type="ECO:0000313" key="1">
    <source>
        <dbReference type="EMBL" id="KAJ4145932.1"/>
    </source>
</evidence>